<feature type="transmembrane region" description="Helical" evidence="1">
    <location>
        <begin position="12"/>
        <end position="31"/>
    </location>
</feature>
<name>A0A0B2AI64_9MICC</name>
<evidence type="ECO:0000313" key="2">
    <source>
        <dbReference type="EMBL" id="KHL02933.1"/>
    </source>
</evidence>
<sequence length="54" mass="5954">MYRALWRSLPGPVVVRILILALIIAVLLIVLDQWVFPWMAATFVDEGATVGTAS</sequence>
<dbReference type="AlphaFoldDB" id="A0A0B2AI64"/>
<keyword evidence="3" id="KW-1185">Reference proteome</keyword>
<evidence type="ECO:0000256" key="1">
    <source>
        <dbReference type="SAM" id="Phobius"/>
    </source>
</evidence>
<dbReference type="Proteomes" id="UP000030982">
    <property type="component" value="Unassembled WGS sequence"/>
</dbReference>
<keyword evidence="1" id="KW-1133">Transmembrane helix</keyword>
<proteinExistence type="predicted"/>
<gene>
    <name evidence="2" type="ORF">LK10_11090</name>
</gene>
<keyword evidence="1" id="KW-0472">Membrane</keyword>
<accession>A0A0B2AI64</accession>
<organism evidence="2 3">
    <name type="scientific">Sinomonas humi</name>
    <dbReference type="NCBI Taxonomy" id="1338436"/>
    <lineage>
        <taxon>Bacteria</taxon>
        <taxon>Bacillati</taxon>
        <taxon>Actinomycetota</taxon>
        <taxon>Actinomycetes</taxon>
        <taxon>Micrococcales</taxon>
        <taxon>Micrococcaceae</taxon>
        <taxon>Sinomonas</taxon>
    </lineage>
</organism>
<protein>
    <submittedName>
        <fullName evidence="2">Membrane protein</fullName>
    </submittedName>
</protein>
<dbReference type="RefSeq" id="WP_043123540.1">
    <property type="nucleotide sequence ID" value="NZ_JTDL01000109.1"/>
</dbReference>
<comment type="caution">
    <text evidence="2">The sequence shown here is derived from an EMBL/GenBank/DDBJ whole genome shotgun (WGS) entry which is preliminary data.</text>
</comment>
<dbReference type="EMBL" id="JTDL01000109">
    <property type="protein sequence ID" value="KHL02933.1"/>
    <property type="molecule type" value="Genomic_DNA"/>
</dbReference>
<reference evidence="2 3" key="1">
    <citation type="submission" date="2014-09" db="EMBL/GenBank/DDBJ databases">
        <title>Genome sequence of Sinomonas sp. MUSC 117.</title>
        <authorList>
            <person name="Lee L.-H."/>
        </authorList>
    </citation>
    <scope>NUCLEOTIDE SEQUENCE [LARGE SCALE GENOMIC DNA]</scope>
    <source>
        <strain evidence="2 3">MUSC 117</strain>
    </source>
</reference>
<evidence type="ECO:0000313" key="3">
    <source>
        <dbReference type="Proteomes" id="UP000030982"/>
    </source>
</evidence>
<keyword evidence="1" id="KW-0812">Transmembrane</keyword>
<dbReference type="STRING" id="1338436.LK10_11090"/>